<dbReference type="EMBL" id="JAGVWF010000021">
    <property type="protein sequence ID" value="MBS3059083.1"/>
    <property type="molecule type" value="Genomic_DNA"/>
</dbReference>
<evidence type="ECO:0000313" key="3">
    <source>
        <dbReference type="Proteomes" id="UP000577419"/>
    </source>
</evidence>
<dbReference type="EMBL" id="DUFG01000027">
    <property type="protein sequence ID" value="HIH08840.1"/>
    <property type="molecule type" value="Genomic_DNA"/>
</dbReference>
<dbReference type="AlphaFoldDB" id="A0A7J4IVK1"/>
<reference evidence="2" key="2">
    <citation type="submission" date="2021-03" db="EMBL/GenBank/DDBJ databases">
        <authorList>
            <person name="Jaffe A."/>
        </authorList>
    </citation>
    <scope>NUCLEOTIDE SEQUENCE</scope>
    <source>
        <strain evidence="2">RIFCSPHIGHO2_01_FULL_GW2011_AR10_43_9</strain>
    </source>
</reference>
<comment type="caution">
    <text evidence="1">The sequence shown here is derived from an EMBL/GenBank/DDBJ whole genome shotgun (WGS) entry which is preliminary data.</text>
</comment>
<dbReference type="Proteomes" id="UP000577419">
    <property type="component" value="Unassembled WGS sequence"/>
</dbReference>
<accession>A0A7J4IVK1</accession>
<gene>
    <name evidence="1" type="ORF">HA237_05740</name>
    <name evidence="2" type="ORF">J4224_01515</name>
</gene>
<evidence type="ECO:0000313" key="2">
    <source>
        <dbReference type="EMBL" id="MBS3059083.1"/>
    </source>
</evidence>
<protein>
    <submittedName>
        <fullName evidence="1">Uncharacterized protein</fullName>
    </submittedName>
</protein>
<evidence type="ECO:0000313" key="1">
    <source>
        <dbReference type="EMBL" id="HIH08840.1"/>
    </source>
</evidence>
<reference evidence="2" key="3">
    <citation type="submission" date="2021-05" db="EMBL/GenBank/DDBJ databases">
        <title>Protein family content uncovers lineage relationships and bacterial pathway maintenance mechanisms in DPANN archaea.</title>
        <authorList>
            <person name="Castelle C.J."/>
            <person name="Meheust R."/>
            <person name="Jaffe A.L."/>
            <person name="Seitz K."/>
            <person name="Gong X."/>
            <person name="Baker B.J."/>
            <person name="Banfield J.F."/>
        </authorList>
    </citation>
    <scope>NUCLEOTIDE SEQUENCE</scope>
    <source>
        <strain evidence="2">RIFCSPHIGHO2_01_FULL_GW2011_AR10_43_9</strain>
    </source>
</reference>
<proteinExistence type="predicted"/>
<dbReference type="Proteomes" id="UP000683213">
    <property type="component" value="Unassembled WGS sequence"/>
</dbReference>
<reference evidence="1" key="1">
    <citation type="journal article" date="2020" name="bioRxiv">
        <title>A rank-normalized archaeal taxonomy based on genome phylogeny resolves widespread incomplete and uneven classifications.</title>
        <authorList>
            <person name="Rinke C."/>
            <person name="Chuvochina M."/>
            <person name="Mussig A.J."/>
            <person name="Chaumeil P.-A."/>
            <person name="Waite D.W."/>
            <person name="Whitman W.B."/>
            <person name="Parks D.H."/>
            <person name="Hugenholtz P."/>
        </authorList>
    </citation>
    <scope>NUCLEOTIDE SEQUENCE</scope>
    <source>
        <strain evidence="1">UBA10011</strain>
    </source>
</reference>
<name>A0A7J4IVK1_9ARCH</name>
<organism evidence="1 3">
    <name type="scientific">Candidatus Iainarchaeum sp</name>
    <dbReference type="NCBI Taxonomy" id="3101447"/>
    <lineage>
        <taxon>Archaea</taxon>
        <taxon>Candidatus Iainarchaeota</taxon>
        <taxon>Candidatus Iainarchaeia</taxon>
        <taxon>Candidatus Iainarchaeales</taxon>
        <taxon>Candidatus Iainarchaeaceae</taxon>
        <taxon>Candidatus Iainarchaeum</taxon>
    </lineage>
</organism>
<sequence length="398" mass="45922">MQWFRGRKTKRHTTARRTIPLLGAFQRREKLERKRVLEAFSAYKVAHPSTRIKLPVFARVYKLLKNSKQGVTAIKRQSNVAGHTVYRIDKVSGLRTKEQWEEIKALEKGKGRRIEDLFDGAIFEEIKNLLKNTRLSYSEIADKAGTHRPVVAKVANRYNLRSEKERKKIQYESTAKKLRNAPQEKIEELLLKKERFNGRTDFSHSLSDVARMLGFSKSSVSNVVSRLQDKRTEADNYRVGNRNKAARISEAKSSPTQKKARELMSTTLMGSNEIVTQLREFDLKTIGRVKGNDIYAKYIYGARHSLGLSRLARTTTRREVAARGEFNSIISKLTDEMRPVNLQNILENRNGQLTPQIAKDFFVEFLLRKRNLDPFQISAQIGLEQDYIIGIKRKLAKK</sequence>